<gene>
    <name evidence="2" type="ORF">CE91St55_40800</name>
</gene>
<dbReference type="AlphaFoldDB" id="A0AA37JJ46"/>
<dbReference type="EMBL" id="BQNJ01000001">
    <property type="protein sequence ID" value="GKH02099.1"/>
    <property type="molecule type" value="Genomic_DNA"/>
</dbReference>
<protein>
    <submittedName>
        <fullName evidence="2">Uncharacterized protein</fullName>
    </submittedName>
</protein>
<comment type="caution">
    <text evidence="2">The sequence shown here is derived from an EMBL/GenBank/DDBJ whole genome shotgun (WGS) entry which is preliminary data.</text>
</comment>
<accession>A0AA37JJ46</accession>
<sequence length="77" mass="8792">MPVPVGQPHITGRRVREVWISKKKWQALEKRVADLEEQVQGQPDVIIESISKQLSTQMAKSIRPRHQGHESQSAELV</sequence>
<dbReference type="Proteomes" id="UP001055091">
    <property type="component" value="Unassembled WGS sequence"/>
</dbReference>
<evidence type="ECO:0000313" key="3">
    <source>
        <dbReference type="Proteomes" id="UP001055091"/>
    </source>
</evidence>
<organism evidence="2 3">
    <name type="scientific">Hungatella hathewayi</name>
    <dbReference type="NCBI Taxonomy" id="154046"/>
    <lineage>
        <taxon>Bacteria</taxon>
        <taxon>Bacillati</taxon>
        <taxon>Bacillota</taxon>
        <taxon>Clostridia</taxon>
        <taxon>Lachnospirales</taxon>
        <taxon>Lachnospiraceae</taxon>
        <taxon>Hungatella</taxon>
    </lineage>
</organism>
<reference evidence="2" key="1">
    <citation type="submission" date="2022-01" db="EMBL/GenBank/DDBJ databases">
        <title>Novel bile acid biosynthetic pathways are enriched in the microbiome of centenarians.</title>
        <authorList>
            <person name="Sato Y."/>
            <person name="Atarashi K."/>
            <person name="Plichta R.D."/>
            <person name="Arai Y."/>
            <person name="Sasajima S."/>
            <person name="Kearney M.S."/>
            <person name="Suda W."/>
            <person name="Takeshita K."/>
            <person name="Sasaki T."/>
            <person name="Okamoto S."/>
            <person name="Skelly N.A."/>
            <person name="Okamura Y."/>
            <person name="Vlamakis H."/>
            <person name="Li Y."/>
            <person name="Tanoue T."/>
            <person name="Takei H."/>
            <person name="Nittono H."/>
            <person name="Narushima S."/>
            <person name="Irie J."/>
            <person name="Itoh H."/>
            <person name="Moriya K."/>
            <person name="Sugiura Y."/>
            <person name="Suematsu M."/>
            <person name="Moritoki N."/>
            <person name="Shibata S."/>
            <person name="Littman R.D."/>
            <person name="Fischbach A.M."/>
            <person name="Uwamino Y."/>
            <person name="Inoue T."/>
            <person name="Honda A."/>
            <person name="Hattori M."/>
            <person name="Murai T."/>
            <person name="Xavier J.R."/>
            <person name="Hirose N."/>
            <person name="Honda K."/>
        </authorList>
    </citation>
    <scope>NUCLEOTIDE SEQUENCE</scope>
    <source>
        <strain evidence="2">CE91-St55</strain>
    </source>
</reference>
<feature type="region of interest" description="Disordered" evidence="1">
    <location>
        <begin position="57"/>
        <end position="77"/>
    </location>
</feature>
<name>A0AA37JJ46_9FIRM</name>
<evidence type="ECO:0000313" key="2">
    <source>
        <dbReference type="EMBL" id="GKH02099.1"/>
    </source>
</evidence>
<proteinExistence type="predicted"/>
<evidence type="ECO:0000256" key="1">
    <source>
        <dbReference type="SAM" id="MobiDB-lite"/>
    </source>
</evidence>